<dbReference type="PROSITE" id="PS50931">
    <property type="entry name" value="HTH_LYSR"/>
    <property type="match status" value="1"/>
</dbReference>
<keyword evidence="2" id="KW-0805">Transcription regulation</keyword>
<dbReference type="InterPro" id="IPR036388">
    <property type="entry name" value="WH-like_DNA-bd_sf"/>
</dbReference>
<comment type="similarity">
    <text evidence="1">Belongs to the LysR transcriptional regulatory family.</text>
</comment>
<sequence>MNIDFLKAFAAIAKTGSLTQAAEELFITQPALSQQIKQLENYFSIQLLKRSNRGTSLTDAGRLLYDYSVRITDLFSELESKMDSLRASVEGSLTIGATSVVGGYAVPCSIFIFKEKYPETNLKLKVGNQTQVISDLKDEIVDVAVIEGDRVSGPFAIEEIATDDMTVIVPNKEPWNGKKYLLPEDFVKQPLIMREHGSGTRQVVENCLSSAGIDISSLNIVMELSSVDSIKAAVEAGHGISIMSKLALKKELHNKTLKAVDIKGITLKQKIYLAYKTEKAQSIVARAFIKFLHLPSRGFC</sequence>
<dbReference type="Gene3D" id="3.40.190.290">
    <property type="match status" value="1"/>
</dbReference>
<dbReference type="AlphaFoldDB" id="A0A0U9HDN9"/>
<dbReference type="OrthoDB" id="9785745at2"/>
<evidence type="ECO:0000313" key="6">
    <source>
        <dbReference type="EMBL" id="GAQ24930.1"/>
    </source>
</evidence>
<dbReference type="Pfam" id="PF03466">
    <property type="entry name" value="LysR_substrate"/>
    <property type="match status" value="1"/>
</dbReference>
<name>A0A0U9HDN9_9FIRM</name>
<organism evidence="6">
    <name type="scientific">Tepidanaerobacter syntrophicus</name>
    <dbReference type="NCBI Taxonomy" id="224999"/>
    <lineage>
        <taxon>Bacteria</taxon>
        <taxon>Bacillati</taxon>
        <taxon>Bacillota</taxon>
        <taxon>Clostridia</taxon>
        <taxon>Thermosediminibacterales</taxon>
        <taxon>Tepidanaerobacteraceae</taxon>
        <taxon>Tepidanaerobacter</taxon>
    </lineage>
</organism>
<dbReference type="FunFam" id="1.10.10.10:FF:000001">
    <property type="entry name" value="LysR family transcriptional regulator"/>
    <property type="match status" value="1"/>
</dbReference>
<evidence type="ECO:0000259" key="5">
    <source>
        <dbReference type="PROSITE" id="PS50931"/>
    </source>
</evidence>
<dbReference type="Pfam" id="PF00126">
    <property type="entry name" value="HTH_1"/>
    <property type="match status" value="1"/>
</dbReference>
<evidence type="ECO:0000256" key="3">
    <source>
        <dbReference type="ARBA" id="ARBA00023125"/>
    </source>
</evidence>
<reference evidence="6" key="1">
    <citation type="journal article" date="2016" name="Genome Announc.">
        <title>Draft Genome Sequence of the Syntrophic Lactate-Degrading Bacterium Tepidanaerobacter syntrophicus JLT.</title>
        <authorList>
            <person name="Matsuura N."/>
            <person name="Ohashi A."/>
            <person name="Tourlousse D.M."/>
            <person name="Sekiguchi Y."/>
        </authorList>
    </citation>
    <scope>NUCLEOTIDE SEQUENCE [LARGE SCALE GENOMIC DNA]</scope>
    <source>
        <strain evidence="6">JL</strain>
    </source>
</reference>
<dbReference type="GO" id="GO:0003700">
    <property type="term" value="F:DNA-binding transcription factor activity"/>
    <property type="evidence" value="ECO:0007669"/>
    <property type="project" value="InterPro"/>
</dbReference>
<dbReference type="GO" id="GO:0000976">
    <property type="term" value="F:transcription cis-regulatory region binding"/>
    <property type="evidence" value="ECO:0007669"/>
    <property type="project" value="TreeGrafter"/>
</dbReference>
<dbReference type="SUPFAM" id="SSF53850">
    <property type="entry name" value="Periplasmic binding protein-like II"/>
    <property type="match status" value="1"/>
</dbReference>
<accession>A0A0U9HDN9</accession>
<proteinExistence type="inferred from homology"/>
<keyword evidence="7" id="KW-1185">Reference proteome</keyword>
<dbReference type="PRINTS" id="PR00039">
    <property type="entry name" value="HTHLYSR"/>
</dbReference>
<evidence type="ECO:0000256" key="1">
    <source>
        <dbReference type="ARBA" id="ARBA00009437"/>
    </source>
</evidence>
<dbReference type="CDD" id="cd08420">
    <property type="entry name" value="PBP2_CysL_like"/>
    <property type="match status" value="1"/>
</dbReference>
<dbReference type="STRING" id="224999.GCA_001485475_00939"/>
<keyword evidence="4" id="KW-0804">Transcription</keyword>
<dbReference type="Proteomes" id="UP000062160">
    <property type="component" value="Unassembled WGS sequence"/>
</dbReference>
<dbReference type="Gene3D" id="1.10.10.10">
    <property type="entry name" value="Winged helix-like DNA-binding domain superfamily/Winged helix DNA-binding domain"/>
    <property type="match status" value="1"/>
</dbReference>
<dbReference type="RefSeq" id="WP_059032213.1">
    <property type="nucleotide sequence ID" value="NZ_DF977000.1"/>
</dbReference>
<dbReference type="InterPro" id="IPR000847">
    <property type="entry name" value="LysR_HTH_N"/>
</dbReference>
<gene>
    <name evidence="6" type="ORF">TSYNT_6315</name>
</gene>
<dbReference type="PANTHER" id="PTHR30126">
    <property type="entry name" value="HTH-TYPE TRANSCRIPTIONAL REGULATOR"/>
    <property type="match status" value="1"/>
</dbReference>
<dbReference type="InterPro" id="IPR005119">
    <property type="entry name" value="LysR_subst-bd"/>
</dbReference>
<evidence type="ECO:0000256" key="2">
    <source>
        <dbReference type="ARBA" id="ARBA00023015"/>
    </source>
</evidence>
<evidence type="ECO:0000313" key="7">
    <source>
        <dbReference type="Proteomes" id="UP000062160"/>
    </source>
</evidence>
<dbReference type="PANTHER" id="PTHR30126:SF39">
    <property type="entry name" value="HTH-TYPE TRANSCRIPTIONAL REGULATOR CYSL"/>
    <property type="match status" value="1"/>
</dbReference>
<evidence type="ECO:0000256" key="4">
    <source>
        <dbReference type="ARBA" id="ARBA00023163"/>
    </source>
</evidence>
<dbReference type="SUPFAM" id="SSF46785">
    <property type="entry name" value="Winged helix' DNA-binding domain"/>
    <property type="match status" value="1"/>
</dbReference>
<dbReference type="NCBIfam" id="NF040786">
    <property type="entry name" value="LysR_Sec_metab"/>
    <property type="match status" value="1"/>
</dbReference>
<keyword evidence="3 6" id="KW-0238">DNA-binding</keyword>
<feature type="domain" description="HTH lysR-type" evidence="5">
    <location>
        <begin position="1"/>
        <end position="58"/>
    </location>
</feature>
<dbReference type="InterPro" id="IPR047788">
    <property type="entry name" value="LysR-like_Sec_metab"/>
</dbReference>
<protein>
    <submittedName>
        <fullName evidence="6">DNA-binding transcriptional regulator, LysR family</fullName>
    </submittedName>
</protein>
<dbReference type="EMBL" id="DF977000">
    <property type="protein sequence ID" value="GAQ24930.1"/>
    <property type="molecule type" value="Genomic_DNA"/>
</dbReference>
<dbReference type="InterPro" id="IPR036390">
    <property type="entry name" value="WH_DNA-bd_sf"/>
</dbReference>